<evidence type="ECO:0000259" key="8">
    <source>
        <dbReference type="Pfam" id="PF00892"/>
    </source>
</evidence>
<evidence type="ECO:0000256" key="5">
    <source>
        <dbReference type="ARBA" id="ARBA00023136"/>
    </source>
</evidence>
<gene>
    <name evidence="9" type="ORF">LZC94_12330</name>
</gene>
<evidence type="ECO:0000256" key="2">
    <source>
        <dbReference type="ARBA" id="ARBA00022475"/>
    </source>
</evidence>
<sequence>MPTRRHSSSSSSSSSSSQAAHARAAGPTHATARLRATQIGALAILLWAMLALLSTQARRLPPFELLALTFGVASLLGIFRIVQSGRSVLSALRQPVAAWAVGVGGLFGYHALYFFALAKAPAVHVSLIAYLWPLLLVLMSGGSPRGRRRFSSLAGAALGMGGVVLLVGSGQGGGMMRFDRAYVAGYAAALACAFTWSGYSLLNRRLDKVPVDFVAGACLVTAVLGGIVHGAIETTVVPTGREAMAVLALGAGPVGAAFLLWDHGTKQGDLPLLGVLSYATPLLSTFVLVAFGAASLSWSLGAACVLITGGAWIAARGAA</sequence>
<keyword evidence="10" id="KW-1185">Reference proteome</keyword>
<accession>A0ABZ2M462</accession>
<dbReference type="RefSeq" id="WP_394827674.1">
    <property type="nucleotide sequence ID" value="NZ_CP089984.1"/>
</dbReference>
<dbReference type="InterPro" id="IPR000620">
    <property type="entry name" value="EamA_dom"/>
</dbReference>
<comment type="subcellular location">
    <subcellularLocation>
        <location evidence="1">Cell membrane</location>
        <topology evidence="1">Multi-pass membrane protein</topology>
    </subcellularLocation>
</comment>
<dbReference type="Pfam" id="PF00892">
    <property type="entry name" value="EamA"/>
    <property type="match status" value="2"/>
</dbReference>
<keyword evidence="5 7" id="KW-0472">Membrane</keyword>
<feature type="transmembrane region" description="Helical" evidence="7">
    <location>
        <begin position="213"/>
        <end position="232"/>
    </location>
</feature>
<feature type="domain" description="EamA" evidence="8">
    <location>
        <begin position="185"/>
        <end position="314"/>
    </location>
</feature>
<feature type="transmembrane region" description="Helical" evidence="7">
    <location>
        <begin position="181"/>
        <end position="201"/>
    </location>
</feature>
<feature type="compositionally biased region" description="Low complexity" evidence="6">
    <location>
        <begin position="8"/>
        <end position="22"/>
    </location>
</feature>
<feature type="transmembrane region" description="Helical" evidence="7">
    <location>
        <begin position="63"/>
        <end position="83"/>
    </location>
</feature>
<feature type="domain" description="EamA" evidence="8">
    <location>
        <begin position="40"/>
        <end position="167"/>
    </location>
</feature>
<keyword evidence="3 7" id="KW-0812">Transmembrane</keyword>
<keyword evidence="2" id="KW-1003">Cell membrane</keyword>
<evidence type="ECO:0000256" key="4">
    <source>
        <dbReference type="ARBA" id="ARBA00022989"/>
    </source>
</evidence>
<dbReference type="InterPro" id="IPR051258">
    <property type="entry name" value="Diverse_Substrate_Transporter"/>
</dbReference>
<evidence type="ECO:0000256" key="3">
    <source>
        <dbReference type="ARBA" id="ARBA00022692"/>
    </source>
</evidence>
<feature type="transmembrane region" description="Helical" evidence="7">
    <location>
        <begin position="298"/>
        <end position="315"/>
    </location>
</feature>
<keyword evidence="4 7" id="KW-1133">Transmembrane helix</keyword>
<feature type="transmembrane region" description="Helical" evidence="7">
    <location>
        <begin position="95"/>
        <end position="116"/>
    </location>
</feature>
<dbReference type="PANTHER" id="PTHR42920">
    <property type="entry name" value="OS03G0707200 PROTEIN-RELATED"/>
    <property type="match status" value="1"/>
</dbReference>
<feature type="transmembrane region" description="Helical" evidence="7">
    <location>
        <begin position="273"/>
        <end position="292"/>
    </location>
</feature>
<proteinExistence type="predicted"/>
<evidence type="ECO:0000313" key="10">
    <source>
        <dbReference type="Proteomes" id="UP001370348"/>
    </source>
</evidence>
<name>A0ABZ2M462_9BACT</name>
<dbReference type="Proteomes" id="UP001370348">
    <property type="component" value="Chromosome"/>
</dbReference>
<feature type="transmembrane region" description="Helical" evidence="7">
    <location>
        <begin position="122"/>
        <end position="138"/>
    </location>
</feature>
<dbReference type="PANTHER" id="PTHR42920:SF24">
    <property type="entry name" value="AROMATIC AMINO ACID EXPORTER YDDG"/>
    <property type="match status" value="1"/>
</dbReference>
<feature type="transmembrane region" description="Helical" evidence="7">
    <location>
        <begin position="244"/>
        <end position="261"/>
    </location>
</feature>
<evidence type="ECO:0000256" key="7">
    <source>
        <dbReference type="SAM" id="Phobius"/>
    </source>
</evidence>
<dbReference type="InterPro" id="IPR037185">
    <property type="entry name" value="EmrE-like"/>
</dbReference>
<evidence type="ECO:0000256" key="1">
    <source>
        <dbReference type="ARBA" id="ARBA00004651"/>
    </source>
</evidence>
<dbReference type="EMBL" id="CP089984">
    <property type="protein sequence ID" value="WXB18034.1"/>
    <property type="molecule type" value="Genomic_DNA"/>
</dbReference>
<feature type="transmembrane region" description="Helical" evidence="7">
    <location>
        <begin position="150"/>
        <end position="169"/>
    </location>
</feature>
<evidence type="ECO:0000256" key="6">
    <source>
        <dbReference type="SAM" id="MobiDB-lite"/>
    </source>
</evidence>
<dbReference type="SUPFAM" id="SSF103481">
    <property type="entry name" value="Multidrug resistance efflux transporter EmrE"/>
    <property type="match status" value="1"/>
</dbReference>
<feature type="region of interest" description="Disordered" evidence="6">
    <location>
        <begin position="1"/>
        <end position="22"/>
    </location>
</feature>
<protein>
    <submittedName>
        <fullName evidence="9">EamA family transporter</fullName>
    </submittedName>
</protein>
<reference evidence="9 10" key="1">
    <citation type="submission" date="2021-12" db="EMBL/GenBank/DDBJ databases">
        <title>Discovery of the Pendulisporaceae a myxobacterial family with distinct sporulation behavior and unique specialized metabolism.</title>
        <authorList>
            <person name="Garcia R."/>
            <person name="Popoff A."/>
            <person name="Bader C.D."/>
            <person name="Loehr J."/>
            <person name="Walesch S."/>
            <person name="Walt C."/>
            <person name="Boldt J."/>
            <person name="Bunk B."/>
            <person name="Haeckl F.J.F.P.J."/>
            <person name="Gunesch A.P."/>
            <person name="Birkelbach J."/>
            <person name="Nuebel U."/>
            <person name="Pietschmann T."/>
            <person name="Bach T."/>
            <person name="Mueller R."/>
        </authorList>
    </citation>
    <scope>NUCLEOTIDE SEQUENCE [LARGE SCALE GENOMIC DNA]</scope>
    <source>
        <strain evidence="9 10">MSr11954</strain>
    </source>
</reference>
<organism evidence="9 10">
    <name type="scientific">Pendulispora albinea</name>
    <dbReference type="NCBI Taxonomy" id="2741071"/>
    <lineage>
        <taxon>Bacteria</taxon>
        <taxon>Pseudomonadati</taxon>
        <taxon>Myxococcota</taxon>
        <taxon>Myxococcia</taxon>
        <taxon>Myxococcales</taxon>
        <taxon>Sorangiineae</taxon>
        <taxon>Pendulisporaceae</taxon>
        <taxon>Pendulispora</taxon>
    </lineage>
</organism>
<evidence type="ECO:0000313" key="9">
    <source>
        <dbReference type="EMBL" id="WXB18034.1"/>
    </source>
</evidence>
<feature type="transmembrane region" description="Helical" evidence="7">
    <location>
        <begin position="39"/>
        <end position="57"/>
    </location>
</feature>